<accession>A0A7S4BJJ8</accession>
<organism evidence="1">
    <name type="scientific">Chrysotila carterae</name>
    <name type="common">Marine alga</name>
    <name type="synonym">Syracosphaera carterae</name>
    <dbReference type="NCBI Taxonomy" id="13221"/>
    <lineage>
        <taxon>Eukaryota</taxon>
        <taxon>Haptista</taxon>
        <taxon>Haptophyta</taxon>
        <taxon>Prymnesiophyceae</taxon>
        <taxon>Isochrysidales</taxon>
        <taxon>Isochrysidaceae</taxon>
        <taxon>Chrysotila</taxon>
    </lineage>
</organism>
<protein>
    <submittedName>
        <fullName evidence="1">Uncharacterized protein</fullName>
    </submittedName>
</protein>
<proteinExistence type="predicted"/>
<dbReference type="EMBL" id="HBIZ01032518">
    <property type="protein sequence ID" value="CAE0768096.1"/>
    <property type="molecule type" value="Transcribed_RNA"/>
</dbReference>
<gene>
    <name evidence="1" type="ORF">PCAR00345_LOCUS20708</name>
</gene>
<name>A0A7S4BJJ8_CHRCT</name>
<reference evidence="1" key="1">
    <citation type="submission" date="2021-01" db="EMBL/GenBank/DDBJ databases">
        <authorList>
            <person name="Corre E."/>
            <person name="Pelletier E."/>
            <person name="Niang G."/>
            <person name="Scheremetjew M."/>
            <person name="Finn R."/>
            <person name="Kale V."/>
            <person name="Holt S."/>
            <person name="Cochrane G."/>
            <person name="Meng A."/>
            <person name="Brown T."/>
            <person name="Cohen L."/>
        </authorList>
    </citation>
    <scope>NUCLEOTIDE SEQUENCE</scope>
    <source>
        <strain evidence="1">CCMP645</strain>
    </source>
</reference>
<dbReference type="AlphaFoldDB" id="A0A7S4BJJ8"/>
<evidence type="ECO:0000313" key="1">
    <source>
        <dbReference type="EMBL" id="CAE0768096.1"/>
    </source>
</evidence>
<sequence>MCVLASVHLTQLFLLREKPSFFDMHFEMHGHTNFKPHIDATATGMLCGFAVPGKMRKGNNEDKQMKKRMQRRDFQRKEWVKVLSNIETELPEVGSTKAVTAGITPKGQDFIWCLVRGDESEESTRADDDGAATVFAIDGACRCCQFPMTAGKLNPKQPDGDQSISCGLCGTKYSLNDGNVVDFLPKENPAQWAAALVNEKKGPQRAVALPARVSKTGNVYVRLPDGTLLS</sequence>